<dbReference type="OrthoDB" id="9800843at2"/>
<dbReference type="EMBL" id="CWJL01000003">
    <property type="protein sequence ID" value="CRY64309.1"/>
    <property type="molecule type" value="Genomic_DNA"/>
</dbReference>
<reference evidence="2 3" key="1">
    <citation type="submission" date="2015-03" db="EMBL/GenBank/DDBJ databases">
        <authorList>
            <consortium name="Pathogen Informatics"/>
            <person name="Murphy D."/>
        </authorList>
    </citation>
    <scope>NUCLEOTIDE SEQUENCE [LARGE SCALE GENOMIC DNA]</scope>
    <source>
        <strain evidence="2">Type strain: CIP110230</strain>
        <strain evidence="3">type strain: CIP110230</strain>
    </source>
</reference>
<evidence type="ECO:0000313" key="3">
    <source>
        <dbReference type="Proteomes" id="UP000044625"/>
    </source>
</evidence>
<accession>A0A0T9RS17</accession>
<sequence>MYSSKPNIIYGFHGMDKDAALPILLKEDNFKHSNNAYDWLGNGVYFWENNYERAKQYAVEDKNRKNSKIKEPFVLGAIIELGNCLDLFDQKHIDFLKFSYEEMLNSLKLQNKVLPVNKKFGQNDFDFKCRELDCAVIRYAHTLAKNAGKQFDSVRAAFLEGNPLYEGAKFYEKNHIQVAILNPNCIKGIFYPREKELSPRKSSSNSTSLT</sequence>
<gene>
    <name evidence="1" type="ORF">ERS008529_04861</name>
    <name evidence="2" type="ORF">ERS137968_00677</name>
</gene>
<dbReference type="Proteomes" id="UP000045840">
    <property type="component" value="Unassembled WGS sequence"/>
</dbReference>
<evidence type="ECO:0000313" key="4">
    <source>
        <dbReference type="Proteomes" id="UP000045840"/>
    </source>
</evidence>
<dbReference type="EMBL" id="CQAZ01000147">
    <property type="protein sequence ID" value="CNI77644.1"/>
    <property type="molecule type" value="Genomic_DNA"/>
</dbReference>
<dbReference type="STRING" id="1288385.ERS137968_00677"/>
<dbReference type="SUPFAM" id="SSF56399">
    <property type="entry name" value="ADP-ribosylation"/>
    <property type="match status" value="1"/>
</dbReference>
<evidence type="ECO:0000313" key="2">
    <source>
        <dbReference type="EMBL" id="CRY64309.1"/>
    </source>
</evidence>
<keyword evidence="3" id="KW-1185">Reference proteome</keyword>
<dbReference type="Proteomes" id="UP000044625">
    <property type="component" value="Unassembled WGS sequence"/>
</dbReference>
<proteinExistence type="predicted"/>
<dbReference type="AlphaFoldDB" id="A0A0T9RS17"/>
<evidence type="ECO:0000313" key="1">
    <source>
        <dbReference type="EMBL" id="CNI77644.1"/>
    </source>
</evidence>
<reference evidence="4" key="3">
    <citation type="submission" date="2015-03" db="EMBL/GenBank/DDBJ databases">
        <authorList>
            <consortium name="Pathogen Informatics"/>
        </authorList>
    </citation>
    <scope>NUCLEOTIDE SEQUENCE [LARGE SCALE GENOMIC DNA]</scope>
    <source>
        <strain evidence="4">A125KOH2</strain>
    </source>
</reference>
<name>A0A0T9RS17_9GAMM</name>
<protein>
    <recommendedName>
        <fullName evidence="5">DUF3990 domain-containing protein</fullName>
    </recommendedName>
</protein>
<reference evidence="1" key="2">
    <citation type="submission" date="2015-03" db="EMBL/GenBank/DDBJ databases">
        <authorList>
            <person name="Murphy D."/>
        </authorList>
    </citation>
    <scope>NUCLEOTIDE SEQUENCE [LARGE SCALE GENOMIC DNA]</scope>
    <source>
        <strain evidence="1">A125KOH2</strain>
    </source>
</reference>
<organism evidence="1 4">
    <name type="scientific">Yersinia pekkanenii</name>
    <dbReference type="NCBI Taxonomy" id="1288385"/>
    <lineage>
        <taxon>Bacteria</taxon>
        <taxon>Pseudomonadati</taxon>
        <taxon>Pseudomonadota</taxon>
        <taxon>Gammaproteobacteria</taxon>
        <taxon>Enterobacterales</taxon>
        <taxon>Yersiniaceae</taxon>
        <taxon>Yersinia</taxon>
    </lineage>
</organism>
<evidence type="ECO:0008006" key="5">
    <source>
        <dbReference type="Google" id="ProtNLM"/>
    </source>
</evidence>